<evidence type="ECO:0000313" key="1">
    <source>
        <dbReference type="EMBL" id="RDX75529.1"/>
    </source>
</evidence>
<proteinExistence type="predicted"/>
<dbReference type="Proteomes" id="UP000257109">
    <property type="component" value="Unassembled WGS sequence"/>
</dbReference>
<sequence>MHITSLHNQATKLANGEQEIRNKKVKNSQNRATEHKVEQILGFFNLHGRILVRLVTLEFGEYVLVESLSDGSRSEGDFLVVRRVWVAQPQLSGWVQLVGTNSTGRDGVSWSGWTWLARTDSTDGVDLWTWLACTNSTSRDELGWQGWTRLAKWTLSWLGERDSEDRPAIHLLQGNPWQYDKRVIRWSHQ</sequence>
<name>A0A371FB72_MUCPR</name>
<keyword evidence="2" id="KW-1185">Reference proteome</keyword>
<accession>A0A371FB72</accession>
<evidence type="ECO:0000313" key="2">
    <source>
        <dbReference type="Proteomes" id="UP000257109"/>
    </source>
</evidence>
<reference evidence="1" key="1">
    <citation type="submission" date="2018-05" db="EMBL/GenBank/DDBJ databases">
        <title>Draft genome of Mucuna pruriens seed.</title>
        <authorList>
            <person name="Nnadi N.E."/>
            <person name="Vos R."/>
            <person name="Hasami M.H."/>
            <person name="Devisetty U.K."/>
            <person name="Aguiy J.C."/>
        </authorList>
    </citation>
    <scope>NUCLEOTIDE SEQUENCE [LARGE SCALE GENOMIC DNA]</scope>
    <source>
        <strain evidence="1">JCA_2017</strain>
    </source>
</reference>
<dbReference type="AlphaFoldDB" id="A0A371FB72"/>
<gene>
    <name evidence="1" type="ORF">CR513_44577</name>
</gene>
<comment type="caution">
    <text evidence="1">The sequence shown here is derived from an EMBL/GenBank/DDBJ whole genome shotgun (WGS) entry which is preliminary data.</text>
</comment>
<dbReference type="EMBL" id="QJKJ01009813">
    <property type="protein sequence ID" value="RDX75529.1"/>
    <property type="molecule type" value="Genomic_DNA"/>
</dbReference>
<feature type="non-terminal residue" evidence="1">
    <location>
        <position position="1"/>
    </location>
</feature>
<organism evidence="1 2">
    <name type="scientific">Mucuna pruriens</name>
    <name type="common">Velvet bean</name>
    <name type="synonym">Dolichos pruriens</name>
    <dbReference type="NCBI Taxonomy" id="157652"/>
    <lineage>
        <taxon>Eukaryota</taxon>
        <taxon>Viridiplantae</taxon>
        <taxon>Streptophyta</taxon>
        <taxon>Embryophyta</taxon>
        <taxon>Tracheophyta</taxon>
        <taxon>Spermatophyta</taxon>
        <taxon>Magnoliopsida</taxon>
        <taxon>eudicotyledons</taxon>
        <taxon>Gunneridae</taxon>
        <taxon>Pentapetalae</taxon>
        <taxon>rosids</taxon>
        <taxon>fabids</taxon>
        <taxon>Fabales</taxon>
        <taxon>Fabaceae</taxon>
        <taxon>Papilionoideae</taxon>
        <taxon>50 kb inversion clade</taxon>
        <taxon>NPAAA clade</taxon>
        <taxon>indigoferoid/millettioid clade</taxon>
        <taxon>Phaseoleae</taxon>
        <taxon>Mucuna</taxon>
    </lineage>
</organism>
<protein>
    <submittedName>
        <fullName evidence="1">Uncharacterized protein</fullName>
    </submittedName>
</protein>